<evidence type="ECO:0000256" key="1">
    <source>
        <dbReference type="SAM" id="Phobius"/>
    </source>
</evidence>
<proteinExistence type="predicted"/>
<dbReference type="EMBL" id="HACG01046221">
    <property type="protein sequence ID" value="CEK93086.1"/>
    <property type="molecule type" value="Transcribed_RNA"/>
</dbReference>
<accession>A0A0B7BL61</accession>
<protein>
    <submittedName>
        <fullName evidence="2">Uncharacterized protein</fullName>
    </submittedName>
</protein>
<keyword evidence="1" id="KW-0472">Membrane</keyword>
<reference evidence="2" key="1">
    <citation type="submission" date="2014-12" db="EMBL/GenBank/DDBJ databases">
        <title>Insight into the proteome of Arion vulgaris.</title>
        <authorList>
            <person name="Aradska J."/>
            <person name="Bulat T."/>
            <person name="Smidak R."/>
            <person name="Sarate P."/>
            <person name="Gangsoo J."/>
            <person name="Sialana F."/>
            <person name="Bilban M."/>
            <person name="Lubec G."/>
        </authorList>
    </citation>
    <scope>NUCLEOTIDE SEQUENCE</scope>
    <source>
        <tissue evidence="2">Skin</tissue>
    </source>
</reference>
<dbReference type="AlphaFoldDB" id="A0A0B7BL61"/>
<name>A0A0B7BL61_9EUPU</name>
<feature type="non-terminal residue" evidence="2">
    <location>
        <position position="1"/>
    </location>
</feature>
<evidence type="ECO:0000313" key="2">
    <source>
        <dbReference type="EMBL" id="CEK93086.1"/>
    </source>
</evidence>
<sequence>HRAEELNAQVSGLGKKKLIKFSTDVIPIFFLMSSFLNWSLLDIPCILHSHFFSVMTSFPLSFDVSIQVWY</sequence>
<gene>
    <name evidence="2" type="primary">ORF191924</name>
</gene>
<organism evidence="2">
    <name type="scientific">Arion vulgaris</name>
    <dbReference type="NCBI Taxonomy" id="1028688"/>
    <lineage>
        <taxon>Eukaryota</taxon>
        <taxon>Metazoa</taxon>
        <taxon>Spiralia</taxon>
        <taxon>Lophotrochozoa</taxon>
        <taxon>Mollusca</taxon>
        <taxon>Gastropoda</taxon>
        <taxon>Heterobranchia</taxon>
        <taxon>Euthyneura</taxon>
        <taxon>Panpulmonata</taxon>
        <taxon>Eupulmonata</taxon>
        <taxon>Stylommatophora</taxon>
        <taxon>Helicina</taxon>
        <taxon>Arionoidea</taxon>
        <taxon>Arionidae</taxon>
        <taxon>Arion</taxon>
    </lineage>
</organism>
<keyword evidence="1" id="KW-0812">Transmembrane</keyword>
<keyword evidence="1" id="KW-1133">Transmembrane helix</keyword>
<feature type="transmembrane region" description="Helical" evidence="1">
    <location>
        <begin position="21"/>
        <end position="41"/>
    </location>
</feature>